<accession>A0A9D4IQY3</accession>
<dbReference type="Proteomes" id="UP000828390">
    <property type="component" value="Unassembled WGS sequence"/>
</dbReference>
<gene>
    <name evidence="1" type="ORF">DPMN_162983</name>
</gene>
<protein>
    <submittedName>
        <fullName evidence="1">Uncharacterized protein</fullName>
    </submittedName>
</protein>
<reference evidence="1" key="2">
    <citation type="submission" date="2020-11" db="EMBL/GenBank/DDBJ databases">
        <authorList>
            <person name="McCartney M.A."/>
            <person name="Auch B."/>
            <person name="Kono T."/>
            <person name="Mallez S."/>
            <person name="Becker A."/>
            <person name="Gohl D.M."/>
            <person name="Silverstein K.A.T."/>
            <person name="Koren S."/>
            <person name="Bechman K.B."/>
            <person name="Herman A."/>
            <person name="Abrahante J.E."/>
            <person name="Garbe J."/>
        </authorList>
    </citation>
    <scope>NUCLEOTIDE SEQUENCE</scope>
    <source>
        <strain evidence="1">Duluth1</strain>
        <tissue evidence="1">Whole animal</tissue>
    </source>
</reference>
<evidence type="ECO:0000313" key="1">
    <source>
        <dbReference type="EMBL" id="KAH3784911.1"/>
    </source>
</evidence>
<keyword evidence="2" id="KW-1185">Reference proteome</keyword>
<dbReference type="EMBL" id="JAIWYP010000008">
    <property type="protein sequence ID" value="KAH3784911.1"/>
    <property type="molecule type" value="Genomic_DNA"/>
</dbReference>
<name>A0A9D4IQY3_DREPO</name>
<evidence type="ECO:0000313" key="2">
    <source>
        <dbReference type="Proteomes" id="UP000828390"/>
    </source>
</evidence>
<dbReference type="AlphaFoldDB" id="A0A9D4IQY3"/>
<proteinExistence type="predicted"/>
<organism evidence="1 2">
    <name type="scientific">Dreissena polymorpha</name>
    <name type="common">Zebra mussel</name>
    <name type="synonym">Mytilus polymorpha</name>
    <dbReference type="NCBI Taxonomy" id="45954"/>
    <lineage>
        <taxon>Eukaryota</taxon>
        <taxon>Metazoa</taxon>
        <taxon>Spiralia</taxon>
        <taxon>Lophotrochozoa</taxon>
        <taxon>Mollusca</taxon>
        <taxon>Bivalvia</taxon>
        <taxon>Autobranchia</taxon>
        <taxon>Heteroconchia</taxon>
        <taxon>Euheterodonta</taxon>
        <taxon>Imparidentia</taxon>
        <taxon>Neoheterodontei</taxon>
        <taxon>Myida</taxon>
        <taxon>Dreissenoidea</taxon>
        <taxon>Dreissenidae</taxon>
        <taxon>Dreissena</taxon>
    </lineage>
</organism>
<reference evidence="1" key="1">
    <citation type="journal article" date="2019" name="bioRxiv">
        <title>The Genome of the Zebra Mussel, Dreissena polymorpha: A Resource for Invasive Species Research.</title>
        <authorList>
            <person name="McCartney M.A."/>
            <person name="Auch B."/>
            <person name="Kono T."/>
            <person name="Mallez S."/>
            <person name="Zhang Y."/>
            <person name="Obille A."/>
            <person name="Becker A."/>
            <person name="Abrahante J.E."/>
            <person name="Garbe J."/>
            <person name="Badalamenti J.P."/>
            <person name="Herman A."/>
            <person name="Mangelson H."/>
            <person name="Liachko I."/>
            <person name="Sullivan S."/>
            <person name="Sone E.D."/>
            <person name="Koren S."/>
            <person name="Silverstein K.A.T."/>
            <person name="Beckman K.B."/>
            <person name="Gohl D.M."/>
        </authorList>
    </citation>
    <scope>NUCLEOTIDE SEQUENCE</scope>
    <source>
        <strain evidence="1">Duluth1</strain>
        <tissue evidence="1">Whole animal</tissue>
    </source>
</reference>
<comment type="caution">
    <text evidence="1">The sequence shown here is derived from an EMBL/GenBank/DDBJ whole genome shotgun (WGS) entry which is preliminary data.</text>
</comment>
<sequence length="165" mass="18720">MKSPNSASIKVPYLPTYLPTGSTNFSNNSNRKPQVPLQFHCHVFQQTVNIKEHGLDIIKTNVVNKFHEDFTTNMTSRVLTRKTAPPPCGQFSCRLEYNVTSRPYKETAAPPGGHIRQKNDTSRVLTRKTAQPPGRHFHEDWTIIKTALPPGRHVLQWTGTIFELS</sequence>